<reference evidence="1 2" key="1">
    <citation type="journal article" date="2014" name="Genome Biol. Evol.">
        <title>The genome of the myxosporean Thelohanellus kitauei shows adaptations to nutrient acquisition within its fish host.</title>
        <authorList>
            <person name="Yang Y."/>
            <person name="Xiong J."/>
            <person name="Zhou Z."/>
            <person name="Huo F."/>
            <person name="Miao W."/>
            <person name="Ran C."/>
            <person name="Liu Y."/>
            <person name="Zhang J."/>
            <person name="Feng J."/>
            <person name="Wang M."/>
            <person name="Wang M."/>
            <person name="Wang L."/>
            <person name="Yao B."/>
        </authorList>
    </citation>
    <scope>NUCLEOTIDE SEQUENCE [LARGE SCALE GENOMIC DNA]</scope>
    <source>
        <strain evidence="1">Wuqing</strain>
    </source>
</reference>
<dbReference type="Proteomes" id="UP000031668">
    <property type="component" value="Unassembled WGS sequence"/>
</dbReference>
<dbReference type="EMBL" id="JWZT01003130">
    <property type="protein sequence ID" value="KII67596.1"/>
    <property type="molecule type" value="Genomic_DNA"/>
</dbReference>
<gene>
    <name evidence="1" type="ORF">RF11_14330</name>
</gene>
<comment type="caution">
    <text evidence="1">The sequence shown here is derived from an EMBL/GenBank/DDBJ whole genome shotgun (WGS) entry which is preliminary data.</text>
</comment>
<evidence type="ECO:0000313" key="1">
    <source>
        <dbReference type="EMBL" id="KII67596.1"/>
    </source>
</evidence>
<accession>A0A0C2MK64</accession>
<proteinExistence type="predicted"/>
<dbReference type="AlphaFoldDB" id="A0A0C2MK64"/>
<organism evidence="1 2">
    <name type="scientific">Thelohanellus kitauei</name>
    <name type="common">Myxosporean</name>
    <dbReference type="NCBI Taxonomy" id="669202"/>
    <lineage>
        <taxon>Eukaryota</taxon>
        <taxon>Metazoa</taxon>
        <taxon>Cnidaria</taxon>
        <taxon>Myxozoa</taxon>
        <taxon>Myxosporea</taxon>
        <taxon>Bivalvulida</taxon>
        <taxon>Platysporina</taxon>
        <taxon>Myxobolidae</taxon>
        <taxon>Thelohanellus</taxon>
    </lineage>
</organism>
<keyword evidence="2" id="KW-1185">Reference proteome</keyword>
<sequence>MGNIRLLVYLHPEIPGSQSKVLIGGAHGKNICKTVQRIAFSPIFLAMSPEAAHGRQKDTRALSRWEKHSNKPWLNELEFVLFHFPKVNSLYLSRKDMMSCGKITLTKIDVHELEYVIRLNPIMIVKVRNIFNENYQLLG</sequence>
<protein>
    <submittedName>
        <fullName evidence="1">Uncharacterized protein</fullName>
    </submittedName>
</protein>
<name>A0A0C2MK64_THEKT</name>
<evidence type="ECO:0000313" key="2">
    <source>
        <dbReference type="Proteomes" id="UP000031668"/>
    </source>
</evidence>